<evidence type="ECO:0000313" key="3">
    <source>
        <dbReference type="EMBL" id="MFD0724463.1"/>
    </source>
</evidence>
<dbReference type="PANTHER" id="PTHR34406">
    <property type="entry name" value="PROTEIN YCEI"/>
    <property type="match status" value="1"/>
</dbReference>
<sequence>MNPVVAALLLPVVAVALATGRPASAAEVDTQHTRIGFNLKTRWGQSLRGRFPTYQGRIETLDDGRERVHLRMSARDIEIVGYPSYTAITRGDGFFDADRFPEIEFVSEPYDDALIRAGGKLAGQLRIRDVTRREVFLIEPSACERVAVDCDVVASGGVRRSDYGVDRWMFAVSDNVRFTLRLRVRETAE</sequence>
<dbReference type="InterPro" id="IPR007372">
    <property type="entry name" value="Lipid/polyisoprenoid-bd_YceI"/>
</dbReference>
<dbReference type="SMART" id="SM00867">
    <property type="entry name" value="YceI"/>
    <property type="match status" value="1"/>
</dbReference>
<evidence type="ECO:0000256" key="1">
    <source>
        <dbReference type="SAM" id="SignalP"/>
    </source>
</evidence>
<dbReference type="Pfam" id="PF04264">
    <property type="entry name" value="YceI"/>
    <property type="match status" value="1"/>
</dbReference>
<dbReference type="Proteomes" id="UP001597110">
    <property type="component" value="Unassembled WGS sequence"/>
</dbReference>
<feature type="domain" description="Lipid/polyisoprenoid-binding YceI-like" evidence="2">
    <location>
        <begin position="25"/>
        <end position="185"/>
    </location>
</feature>
<protein>
    <submittedName>
        <fullName evidence="3">YceI family protein</fullName>
    </submittedName>
</protein>
<dbReference type="SUPFAM" id="SSF101874">
    <property type="entry name" value="YceI-like"/>
    <property type="match status" value="1"/>
</dbReference>
<feature type="signal peptide" evidence="1">
    <location>
        <begin position="1"/>
        <end position="25"/>
    </location>
</feature>
<proteinExistence type="predicted"/>
<feature type="chain" id="PRO_5046479194" evidence="1">
    <location>
        <begin position="26"/>
        <end position="189"/>
    </location>
</feature>
<dbReference type="PANTHER" id="PTHR34406:SF1">
    <property type="entry name" value="PROTEIN YCEI"/>
    <property type="match status" value="1"/>
</dbReference>
<comment type="caution">
    <text evidence="3">The sequence shown here is derived from an EMBL/GenBank/DDBJ whole genome shotgun (WGS) entry which is preliminary data.</text>
</comment>
<dbReference type="RefSeq" id="WP_386822121.1">
    <property type="nucleotide sequence ID" value="NZ_JBHTIF010000001.1"/>
</dbReference>
<reference evidence="4" key="1">
    <citation type="journal article" date="2019" name="Int. J. Syst. Evol. Microbiol.">
        <title>The Global Catalogue of Microorganisms (GCM) 10K type strain sequencing project: providing services to taxonomists for standard genome sequencing and annotation.</title>
        <authorList>
            <consortium name="The Broad Institute Genomics Platform"/>
            <consortium name="The Broad Institute Genome Sequencing Center for Infectious Disease"/>
            <person name="Wu L."/>
            <person name="Ma J."/>
        </authorList>
    </citation>
    <scope>NUCLEOTIDE SEQUENCE [LARGE SCALE GENOMIC DNA]</scope>
    <source>
        <strain evidence="4">CCUG 55585</strain>
    </source>
</reference>
<keyword evidence="1" id="KW-0732">Signal</keyword>
<keyword evidence="4" id="KW-1185">Reference proteome</keyword>
<evidence type="ECO:0000313" key="4">
    <source>
        <dbReference type="Proteomes" id="UP001597110"/>
    </source>
</evidence>
<dbReference type="EMBL" id="JBHTIF010000001">
    <property type="protein sequence ID" value="MFD0724463.1"/>
    <property type="molecule type" value="Genomic_DNA"/>
</dbReference>
<organism evidence="3 4">
    <name type="scientific">Lysobacter brunescens</name>
    <dbReference type="NCBI Taxonomy" id="262323"/>
    <lineage>
        <taxon>Bacteria</taxon>
        <taxon>Pseudomonadati</taxon>
        <taxon>Pseudomonadota</taxon>
        <taxon>Gammaproteobacteria</taxon>
        <taxon>Lysobacterales</taxon>
        <taxon>Lysobacteraceae</taxon>
        <taxon>Lysobacter</taxon>
    </lineage>
</organism>
<dbReference type="InterPro" id="IPR036761">
    <property type="entry name" value="TTHA0802/YceI-like_sf"/>
</dbReference>
<evidence type="ECO:0000259" key="2">
    <source>
        <dbReference type="SMART" id="SM00867"/>
    </source>
</evidence>
<accession>A0ABW2YC52</accession>
<name>A0ABW2YC52_9GAMM</name>
<gene>
    <name evidence="3" type="ORF">ACFQ0E_02505</name>
</gene>
<dbReference type="Gene3D" id="2.40.128.110">
    <property type="entry name" value="Lipid/polyisoprenoid-binding, YceI-like"/>
    <property type="match status" value="1"/>
</dbReference>